<dbReference type="Proteomes" id="UP000265618">
    <property type="component" value="Unassembled WGS sequence"/>
</dbReference>
<feature type="domain" description="F-box" evidence="1">
    <location>
        <begin position="74"/>
        <end position="102"/>
    </location>
</feature>
<comment type="caution">
    <text evidence="2">The sequence shown here is derived from an EMBL/GenBank/DDBJ whole genome shotgun (WGS) entry which is preliminary data.</text>
</comment>
<evidence type="ECO:0000259" key="1">
    <source>
        <dbReference type="Pfam" id="PF00646"/>
    </source>
</evidence>
<sequence length="475" mass="50839">MLLSHGEVDNGRMPLCPVLSRVKMRLEWVCGVVHYTGTSESPTLLPYPPILHCTYPQLGDDWHSGLTSRCMNASLLLQVLDRLSTADQISLSLTCKAFFSIIAPRLGFGTCGTHPPSPSCHVSHRVVVDPAQRHAVESALFRVEVLCAPLSRLKMSSLGPSPSVYATPLVHVDIGGVDVDVSTLSGWCAPYLEHLEVGCLSMHKTPMLEGGRSRSLLDISCPRMHTLCLRSIVPFLPPRAIALCLCTFLSLRTLHLSVDPSMSTVGDSYRLSLLSQAPGVYTGLTALRLHSVGSPGPFLSLVCSLLPSLPSLRQLVLLSNCIPASQCLSFLRRAPPVPLVLLTLSGVEGRVHELAAVLASVSCDSEQGQASQLATSLRHLFVYGQVTPSLSQTEGASVPLGMHPSVHGHPLNTAHTPVTESGSGHKSPRPVVGSVCPGLSVLETPAVYALRGRLSGCVQVVTADQSRLMRLRLEI</sequence>
<evidence type="ECO:0000313" key="3">
    <source>
        <dbReference type="Proteomes" id="UP000265618"/>
    </source>
</evidence>
<dbReference type="EMBL" id="BDIP01002832">
    <property type="protein sequence ID" value="GIQ86894.1"/>
    <property type="molecule type" value="Genomic_DNA"/>
</dbReference>
<proteinExistence type="predicted"/>
<accession>A0A9K3GK63</accession>
<dbReference type="InterPro" id="IPR001810">
    <property type="entry name" value="F-box_dom"/>
</dbReference>
<dbReference type="AlphaFoldDB" id="A0A9K3GK63"/>
<name>A0A9K3GK63_9EUKA</name>
<dbReference type="SUPFAM" id="SSF52047">
    <property type="entry name" value="RNI-like"/>
    <property type="match status" value="1"/>
</dbReference>
<protein>
    <recommendedName>
        <fullName evidence="1">F-box domain-containing protein</fullName>
    </recommendedName>
</protein>
<evidence type="ECO:0000313" key="2">
    <source>
        <dbReference type="EMBL" id="GIQ86894.1"/>
    </source>
</evidence>
<reference evidence="2 3" key="1">
    <citation type="journal article" date="2018" name="PLoS ONE">
        <title>The draft genome of Kipferlia bialata reveals reductive genome evolution in fornicate parasites.</title>
        <authorList>
            <person name="Tanifuji G."/>
            <person name="Takabayashi S."/>
            <person name="Kume K."/>
            <person name="Takagi M."/>
            <person name="Nakayama T."/>
            <person name="Kamikawa R."/>
            <person name="Inagaki Y."/>
            <person name="Hashimoto T."/>
        </authorList>
    </citation>
    <scope>NUCLEOTIDE SEQUENCE [LARGE SCALE GENOMIC DNA]</scope>
    <source>
        <strain evidence="2">NY0173</strain>
    </source>
</reference>
<gene>
    <name evidence="2" type="ORF">KIPB_008827</name>
</gene>
<organism evidence="2 3">
    <name type="scientific">Kipferlia bialata</name>
    <dbReference type="NCBI Taxonomy" id="797122"/>
    <lineage>
        <taxon>Eukaryota</taxon>
        <taxon>Metamonada</taxon>
        <taxon>Carpediemonas-like organisms</taxon>
        <taxon>Kipferlia</taxon>
    </lineage>
</organism>
<keyword evidence="3" id="KW-1185">Reference proteome</keyword>
<dbReference type="Pfam" id="PF00646">
    <property type="entry name" value="F-box"/>
    <property type="match status" value="1"/>
</dbReference>